<evidence type="ECO:0000313" key="2">
    <source>
        <dbReference type="Proteomes" id="UP000283655"/>
    </source>
</evidence>
<accession>A0A419AZ31</accession>
<dbReference type="Proteomes" id="UP000283655">
    <property type="component" value="Unassembled WGS sequence"/>
</dbReference>
<name>A0A419AZ31_PECCA</name>
<dbReference type="AlphaFoldDB" id="A0A419AZ31"/>
<evidence type="ECO:0000313" key="1">
    <source>
        <dbReference type="EMBL" id="RJL53231.1"/>
    </source>
</evidence>
<proteinExistence type="predicted"/>
<reference evidence="1 2" key="1">
    <citation type="submission" date="2018-09" db="EMBL/GenBank/DDBJ databases">
        <title>Phylogenetic diversity of Pectobacterium and Dickeya strains causing blackleg disease of potato in Morocco.</title>
        <authorList>
            <person name="Oulghazi S."/>
            <person name="Moumni M."/>
            <person name="Faure D."/>
        </authorList>
    </citation>
    <scope>NUCLEOTIDE SEQUENCE [LARGE SCALE GENOMIC DNA]</scope>
    <source>
        <strain evidence="1 2">S1.15.11.2D</strain>
    </source>
</reference>
<organism evidence="1 2">
    <name type="scientific">Pectobacterium carotovorum</name>
    <name type="common">Erwinia carotovora</name>
    <dbReference type="NCBI Taxonomy" id="554"/>
    <lineage>
        <taxon>Bacteria</taxon>
        <taxon>Pseudomonadati</taxon>
        <taxon>Pseudomonadota</taxon>
        <taxon>Gammaproteobacteria</taxon>
        <taxon>Enterobacterales</taxon>
        <taxon>Pectobacteriaceae</taxon>
        <taxon>Pectobacterium</taxon>
    </lineage>
</organism>
<dbReference type="RefSeq" id="WP_119873172.1">
    <property type="nucleotide sequence ID" value="NZ_QZDH01000010.1"/>
</dbReference>
<protein>
    <submittedName>
        <fullName evidence="1">Uncharacterized protein</fullName>
    </submittedName>
</protein>
<comment type="caution">
    <text evidence="1">The sequence shown here is derived from an EMBL/GenBank/DDBJ whole genome shotgun (WGS) entry which is preliminary data.</text>
</comment>
<dbReference type="EMBL" id="QZDH01000010">
    <property type="protein sequence ID" value="RJL53231.1"/>
    <property type="molecule type" value="Genomic_DNA"/>
</dbReference>
<gene>
    <name evidence="1" type="ORF">D5071_06175</name>
</gene>
<sequence length="393" mass="44935">MNKISLGTSAKLHSICSIEDQVRPSTENKRSSLIKNLISVTNSNDTCLIKFFRNIKNGDCKLLNESLLRDTHNPASLLPSQRHDDGIFKIRNHFFIGGNIYSWAAPISYLREINPECYFIIKNTLSNSRKICNMAMFNMKKISYLELAEFYKKKIGLMVDKSDAQLLAEGVVKLNSAVEFFCSNMDNEFIFPRDMHPDEILASYSGLTKKIIIYNSIFKADSATITHIFLHEISHSLGAKDYFYHRTPKLSITRDNERLHELSTFDALNKKTIDLSISAKGNFLNFNEYTFGPSFYKDNEIIKMNLNPKNLYSKFFKMILTDKSKLKKMAFSNADTNAVFILQLAGFGITDMKNMNMNQLSKLINNVDTNSQVLNITDIQSFFDEKGRGKRGT</sequence>